<dbReference type="SMART" id="SM00388">
    <property type="entry name" value="HisKA"/>
    <property type="match status" value="1"/>
</dbReference>
<evidence type="ECO:0000256" key="10">
    <source>
        <dbReference type="ARBA" id="ARBA00022840"/>
    </source>
</evidence>
<evidence type="ECO:0000256" key="11">
    <source>
        <dbReference type="ARBA" id="ARBA00022989"/>
    </source>
</evidence>
<keyword evidence="9 18" id="KW-0418">Kinase</keyword>
<dbReference type="PROSITE" id="PS50109">
    <property type="entry name" value="HIS_KIN"/>
    <property type="match status" value="1"/>
</dbReference>
<dbReference type="SUPFAM" id="SSF55874">
    <property type="entry name" value="ATPase domain of HSP90 chaperone/DNA topoisomerase II/histidine kinase"/>
    <property type="match status" value="1"/>
</dbReference>
<dbReference type="CDD" id="cd00082">
    <property type="entry name" value="HisKA"/>
    <property type="match status" value="1"/>
</dbReference>
<feature type="domain" description="Histidine kinase" evidence="16">
    <location>
        <begin position="254"/>
        <end position="471"/>
    </location>
</feature>
<keyword evidence="6" id="KW-0808">Transferase</keyword>
<keyword evidence="5" id="KW-0597">Phosphoprotein</keyword>
<feature type="coiled-coil region" evidence="14">
    <location>
        <begin position="37"/>
        <end position="68"/>
    </location>
</feature>
<keyword evidence="13 15" id="KW-0472">Membrane</keyword>
<gene>
    <name evidence="18" type="ORF">SAMN05421647_107212</name>
</gene>
<dbReference type="STRING" id="49186.SAMN05421647_107212"/>
<dbReference type="RefSeq" id="WP_076464119.1">
    <property type="nucleotide sequence ID" value="NZ_FTMN01000007.1"/>
</dbReference>
<evidence type="ECO:0000256" key="3">
    <source>
        <dbReference type="ARBA" id="ARBA00012438"/>
    </source>
</evidence>
<keyword evidence="7 15" id="KW-0812">Transmembrane</keyword>
<dbReference type="Pfam" id="PF00672">
    <property type="entry name" value="HAMP"/>
    <property type="match status" value="1"/>
</dbReference>
<evidence type="ECO:0000256" key="9">
    <source>
        <dbReference type="ARBA" id="ARBA00022777"/>
    </source>
</evidence>
<dbReference type="Gene3D" id="1.10.287.130">
    <property type="match status" value="1"/>
</dbReference>
<evidence type="ECO:0000256" key="13">
    <source>
        <dbReference type="ARBA" id="ARBA00023136"/>
    </source>
</evidence>
<evidence type="ECO:0000256" key="4">
    <source>
        <dbReference type="ARBA" id="ARBA00022475"/>
    </source>
</evidence>
<dbReference type="PANTHER" id="PTHR45528:SF1">
    <property type="entry name" value="SENSOR HISTIDINE KINASE CPXA"/>
    <property type="match status" value="1"/>
</dbReference>
<feature type="domain" description="HAMP" evidence="17">
    <location>
        <begin position="194"/>
        <end position="246"/>
    </location>
</feature>
<dbReference type="InterPro" id="IPR003661">
    <property type="entry name" value="HisK_dim/P_dom"/>
</dbReference>
<dbReference type="GO" id="GO:0005524">
    <property type="term" value="F:ATP binding"/>
    <property type="evidence" value="ECO:0007669"/>
    <property type="project" value="UniProtKB-KW"/>
</dbReference>
<keyword evidence="10" id="KW-0067">ATP-binding</keyword>
<dbReference type="PANTHER" id="PTHR45528">
    <property type="entry name" value="SENSOR HISTIDINE KINASE CPXA"/>
    <property type="match status" value="1"/>
</dbReference>
<dbReference type="SMART" id="SM00304">
    <property type="entry name" value="HAMP"/>
    <property type="match status" value="1"/>
</dbReference>
<keyword evidence="11 15" id="KW-1133">Transmembrane helix</keyword>
<keyword evidence="8" id="KW-0547">Nucleotide-binding</keyword>
<evidence type="ECO:0000256" key="2">
    <source>
        <dbReference type="ARBA" id="ARBA00004651"/>
    </source>
</evidence>
<accession>A0A1N6UT91</accession>
<dbReference type="eggNOG" id="COG2205">
    <property type="taxonomic scope" value="Bacteria"/>
</dbReference>
<evidence type="ECO:0000313" key="18">
    <source>
        <dbReference type="EMBL" id="SIQ68854.1"/>
    </source>
</evidence>
<dbReference type="EMBL" id="FTMN01000007">
    <property type="protein sequence ID" value="SIQ68854.1"/>
    <property type="molecule type" value="Genomic_DNA"/>
</dbReference>
<comment type="subcellular location">
    <subcellularLocation>
        <location evidence="2">Cell membrane</location>
        <topology evidence="2">Multi-pass membrane protein</topology>
    </subcellularLocation>
</comment>
<dbReference type="Pfam" id="PF00512">
    <property type="entry name" value="HisKA"/>
    <property type="match status" value="1"/>
</dbReference>
<dbReference type="InterPro" id="IPR050398">
    <property type="entry name" value="HssS/ArlS-like"/>
</dbReference>
<dbReference type="InterPro" id="IPR003594">
    <property type="entry name" value="HATPase_dom"/>
</dbReference>
<sequence>MSSLPWHTHSLKQLTLFAFVLAVVPLAVLMYQSGNALVDQSERARTLAREMQQSRRQTEQLLTQAEDIVRSARQYDIVNRIELRERLLSQIDTFETLLNGSALPSLPQQQSATLSEHLKTLSQRSLEEEPPRFDPELLEQLITETQQLSVQLDQHFDARLTVLEAQTLEEQRKSGWQAMALVLATAILILFFSGRINRPVQQLIRRIRSLGEGERNPKPLLKGPEELVEVNRQLNWLAERLQALEEDKVRFLRHISHELKTPLTTLREGADLLSEELAGPLNAKQHEIVSLLQQNSISLQSLIEQLLDYNRLQQPSSLQRDKISLQPMLERLLAPHRLQIEQKQLQVSIGLNNVDHWFTDSQMLQRILSNLISNAVHYADEEGRIEIKGSLDEGKLKLAVGNTGPLIPEQDLSRLFEPFYQGQNKRKGPLKGSGIGLSIAAQACQTLNANLEISQNHDRWVVFTMELPSLEP</sequence>
<evidence type="ECO:0000256" key="12">
    <source>
        <dbReference type="ARBA" id="ARBA00023012"/>
    </source>
</evidence>
<evidence type="ECO:0000256" key="5">
    <source>
        <dbReference type="ARBA" id="ARBA00022553"/>
    </source>
</evidence>
<reference evidence="18 19" key="1">
    <citation type="submission" date="2017-01" db="EMBL/GenBank/DDBJ databases">
        <authorList>
            <person name="Mah S.A."/>
            <person name="Swanson W.J."/>
            <person name="Moy G.W."/>
            <person name="Vacquier V.D."/>
        </authorList>
    </citation>
    <scope>NUCLEOTIDE SEQUENCE [LARGE SCALE GENOMIC DNA]</scope>
    <source>
        <strain evidence="18 19">DSM 7027</strain>
    </source>
</reference>
<dbReference type="InterPro" id="IPR036097">
    <property type="entry name" value="HisK_dim/P_sf"/>
</dbReference>
<evidence type="ECO:0000256" key="15">
    <source>
        <dbReference type="SAM" id="Phobius"/>
    </source>
</evidence>
<evidence type="ECO:0000259" key="16">
    <source>
        <dbReference type="PROSITE" id="PS50109"/>
    </source>
</evidence>
<keyword evidence="4" id="KW-1003">Cell membrane</keyword>
<proteinExistence type="predicted"/>
<evidence type="ECO:0000313" key="19">
    <source>
        <dbReference type="Proteomes" id="UP000186895"/>
    </source>
</evidence>
<organism evidence="18 19">
    <name type="scientific">Marinobacterium stanieri</name>
    <dbReference type="NCBI Taxonomy" id="49186"/>
    <lineage>
        <taxon>Bacteria</taxon>
        <taxon>Pseudomonadati</taxon>
        <taxon>Pseudomonadota</taxon>
        <taxon>Gammaproteobacteria</taxon>
        <taxon>Oceanospirillales</taxon>
        <taxon>Oceanospirillaceae</taxon>
        <taxon>Marinobacterium</taxon>
    </lineage>
</organism>
<dbReference type="Proteomes" id="UP000186895">
    <property type="component" value="Unassembled WGS sequence"/>
</dbReference>
<evidence type="ECO:0000256" key="6">
    <source>
        <dbReference type="ARBA" id="ARBA00022679"/>
    </source>
</evidence>
<dbReference type="Pfam" id="PF02518">
    <property type="entry name" value="HATPase_c"/>
    <property type="match status" value="1"/>
</dbReference>
<dbReference type="PROSITE" id="PS50885">
    <property type="entry name" value="HAMP"/>
    <property type="match status" value="1"/>
</dbReference>
<evidence type="ECO:0000256" key="8">
    <source>
        <dbReference type="ARBA" id="ARBA00022741"/>
    </source>
</evidence>
<evidence type="ECO:0000256" key="7">
    <source>
        <dbReference type="ARBA" id="ARBA00022692"/>
    </source>
</evidence>
<dbReference type="Gene3D" id="3.30.565.10">
    <property type="entry name" value="Histidine kinase-like ATPase, C-terminal domain"/>
    <property type="match status" value="1"/>
</dbReference>
<dbReference type="InterPro" id="IPR005467">
    <property type="entry name" value="His_kinase_dom"/>
</dbReference>
<evidence type="ECO:0000259" key="17">
    <source>
        <dbReference type="PROSITE" id="PS50885"/>
    </source>
</evidence>
<evidence type="ECO:0000256" key="14">
    <source>
        <dbReference type="SAM" id="Coils"/>
    </source>
</evidence>
<dbReference type="GO" id="GO:0005886">
    <property type="term" value="C:plasma membrane"/>
    <property type="evidence" value="ECO:0007669"/>
    <property type="project" value="UniProtKB-SubCell"/>
</dbReference>
<protein>
    <recommendedName>
        <fullName evidence="3">histidine kinase</fullName>
        <ecNumber evidence="3">2.7.13.3</ecNumber>
    </recommendedName>
</protein>
<dbReference type="InterPro" id="IPR003660">
    <property type="entry name" value="HAMP_dom"/>
</dbReference>
<keyword evidence="14" id="KW-0175">Coiled coil</keyword>
<dbReference type="SUPFAM" id="SSF47384">
    <property type="entry name" value="Homodimeric domain of signal transducing histidine kinase"/>
    <property type="match status" value="1"/>
</dbReference>
<dbReference type="Gene3D" id="6.10.340.10">
    <property type="match status" value="1"/>
</dbReference>
<dbReference type="EC" id="2.7.13.3" evidence="3"/>
<evidence type="ECO:0000256" key="1">
    <source>
        <dbReference type="ARBA" id="ARBA00000085"/>
    </source>
</evidence>
<dbReference type="PRINTS" id="PR00344">
    <property type="entry name" value="BCTRLSENSOR"/>
</dbReference>
<keyword evidence="19" id="KW-1185">Reference proteome</keyword>
<dbReference type="InterPro" id="IPR004358">
    <property type="entry name" value="Sig_transdc_His_kin-like_C"/>
</dbReference>
<dbReference type="SMART" id="SM00387">
    <property type="entry name" value="HATPase_c"/>
    <property type="match status" value="1"/>
</dbReference>
<comment type="catalytic activity">
    <reaction evidence="1">
        <text>ATP + protein L-histidine = ADP + protein N-phospho-L-histidine.</text>
        <dbReference type="EC" id="2.7.13.3"/>
    </reaction>
</comment>
<dbReference type="InterPro" id="IPR036890">
    <property type="entry name" value="HATPase_C_sf"/>
</dbReference>
<dbReference type="GO" id="GO:0000155">
    <property type="term" value="F:phosphorelay sensor kinase activity"/>
    <property type="evidence" value="ECO:0007669"/>
    <property type="project" value="InterPro"/>
</dbReference>
<feature type="transmembrane region" description="Helical" evidence="15">
    <location>
        <begin position="176"/>
        <end position="196"/>
    </location>
</feature>
<name>A0A1N6UT91_9GAMM</name>
<keyword evidence="12" id="KW-0902">Two-component regulatory system</keyword>
<dbReference type="AlphaFoldDB" id="A0A1N6UT91"/>